<evidence type="ECO:0000313" key="5">
    <source>
        <dbReference type="EMBL" id="MBT0957643.1"/>
    </source>
</evidence>
<feature type="transmembrane region" description="Helical" evidence="4">
    <location>
        <begin position="240"/>
        <end position="260"/>
    </location>
</feature>
<feature type="transmembrane region" description="Helical" evidence="4">
    <location>
        <begin position="36"/>
        <end position="60"/>
    </location>
</feature>
<dbReference type="GO" id="GO:0015920">
    <property type="term" value="P:lipopolysaccharide transport"/>
    <property type="evidence" value="ECO:0007669"/>
    <property type="project" value="TreeGrafter"/>
</dbReference>
<comment type="similarity">
    <text evidence="2">Belongs to the ABC-2 integral membrane protein family.</text>
</comment>
<dbReference type="EMBL" id="JADQAZ010000002">
    <property type="protein sequence ID" value="MBT0957643.1"/>
    <property type="molecule type" value="Genomic_DNA"/>
</dbReference>
<evidence type="ECO:0000256" key="4">
    <source>
        <dbReference type="SAM" id="Phobius"/>
    </source>
</evidence>
<dbReference type="AlphaFoldDB" id="A0AAP2G491"/>
<feature type="transmembrane region" description="Helical" evidence="4">
    <location>
        <begin position="72"/>
        <end position="95"/>
    </location>
</feature>
<protein>
    <submittedName>
        <fullName evidence="5">ABC transporter permease</fullName>
    </submittedName>
</protein>
<organism evidence="5 6">
    <name type="scientific">Harenicola maris</name>
    <dbReference type="NCBI Taxonomy" id="2841044"/>
    <lineage>
        <taxon>Bacteria</taxon>
        <taxon>Pseudomonadati</taxon>
        <taxon>Pseudomonadota</taxon>
        <taxon>Alphaproteobacteria</taxon>
        <taxon>Rhodobacterales</taxon>
        <taxon>Paracoccaceae</taxon>
        <taxon>Harenicola</taxon>
    </lineage>
</organism>
<sequence length="273" mass="30268">MFHTDAKKSKARGALTLIDLIYHSTVRQVRKDHGNALIGLFLNIMQTVTFVLAFFFMFSVLGLRGNAIRGDFLLYIMTGIFLFMTHTKAMGAIIGAEGPASEMMKHAPMNTIVSITSAALGSLYIQLLSMFVVLFGYHVGWQPLTIYDPVGCIGMILLGWFSGVAVGMVFLALKPWAPGFVSVVSSVYARANMIASGKMFVANTMPSYVLAYFDWNPLFHAIDQARGFAFINYNPHFSNIQYPLILSVVLIMIGLMGEFYTRKQASISWNAKL</sequence>
<keyword evidence="4" id="KW-1133">Transmembrane helix</keyword>
<dbReference type="PANTHER" id="PTHR30413">
    <property type="entry name" value="INNER MEMBRANE TRANSPORT PERMEASE"/>
    <property type="match status" value="1"/>
</dbReference>
<keyword evidence="4" id="KW-0472">Membrane</keyword>
<gene>
    <name evidence="5" type="ORF">IV417_09605</name>
</gene>
<evidence type="ECO:0000313" key="6">
    <source>
        <dbReference type="Proteomes" id="UP001315686"/>
    </source>
</evidence>
<dbReference type="Proteomes" id="UP001315686">
    <property type="component" value="Unassembled WGS sequence"/>
</dbReference>
<keyword evidence="3" id="KW-0813">Transport</keyword>
<proteinExistence type="inferred from homology"/>
<name>A0AAP2G491_9RHOB</name>
<evidence type="ECO:0000256" key="3">
    <source>
        <dbReference type="ARBA" id="ARBA00022448"/>
    </source>
</evidence>
<evidence type="ECO:0000256" key="2">
    <source>
        <dbReference type="ARBA" id="ARBA00007783"/>
    </source>
</evidence>
<evidence type="ECO:0000256" key="1">
    <source>
        <dbReference type="ARBA" id="ARBA00004429"/>
    </source>
</evidence>
<dbReference type="GO" id="GO:0005886">
    <property type="term" value="C:plasma membrane"/>
    <property type="evidence" value="ECO:0007669"/>
    <property type="project" value="UniProtKB-SubCell"/>
</dbReference>
<comment type="subcellular location">
    <subcellularLocation>
        <location evidence="1">Cell inner membrane</location>
        <topology evidence="1">Multi-pass membrane protein</topology>
    </subcellularLocation>
</comment>
<feature type="transmembrane region" description="Helical" evidence="4">
    <location>
        <begin position="115"/>
        <end position="137"/>
    </location>
</feature>
<dbReference type="PANTHER" id="PTHR30413:SF8">
    <property type="entry name" value="TRANSPORT PERMEASE PROTEIN"/>
    <property type="match status" value="1"/>
</dbReference>
<reference evidence="5 6" key="1">
    <citation type="journal article" date="2021" name="Arch. Microbiol.">
        <title>Harenicola maris gen. nov., sp. nov. isolated from the Sea of Japan shallow sediments.</title>
        <authorList>
            <person name="Romanenko L.A."/>
            <person name="Kurilenko V.V."/>
            <person name="Chernysheva N.Y."/>
            <person name="Tekutyeva L.A."/>
            <person name="Velansky P.V."/>
            <person name="Svetashev V.I."/>
            <person name="Isaeva M.P."/>
        </authorList>
    </citation>
    <scope>NUCLEOTIDE SEQUENCE [LARGE SCALE GENOMIC DNA]</scope>
    <source>
        <strain evidence="5 6">KMM 3653</strain>
    </source>
</reference>
<keyword evidence="6" id="KW-1185">Reference proteome</keyword>
<keyword evidence="4" id="KW-0812">Transmembrane</keyword>
<comment type="caution">
    <text evidence="5">The sequence shown here is derived from an EMBL/GenBank/DDBJ whole genome shotgun (WGS) entry which is preliminary data.</text>
</comment>
<dbReference type="RefSeq" id="WP_327793871.1">
    <property type="nucleotide sequence ID" value="NZ_JADQAZ010000002.1"/>
</dbReference>
<accession>A0AAP2G491</accession>
<feature type="transmembrane region" description="Helical" evidence="4">
    <location>
        <begin position="149"/>
        <end position="173"/>
    </location>
</feature>